<keyword evidence="2" id="KW-1185">Reference proteome</keyword>
<evidence type="ECO:0000313" key="1">
    <source>
        <dbReference type="EMBL" id="KAI9904090.1"/>
    </source>
</evidence>
<dbReference type="EMBL" id="CM047940">
    <property type="protein sequence ID" value="KAI9904090.1"/>
    <property type="molecule type" value="Genomic_DNA"/>
</dbReference>
<proteinExistence type="predicted"/>
<protein>
    <submittedName>
        <fullName evidence="1">Uncharacterized protein</fullName>
    </submittedName>
</protein>
<evidence type="ECO:0000313" key="2">
    <source>
        <dbReference type="Proteomes" id="UP001163324"/>
    </source>
</evidence>
<gene>
    <name evidence="1" type="ORF">N3K66_000619</name>
</gene>
<sequence length="1399" mass="156796">MTTEMPPPFELPGFLELLKTDPRPTFVVRLSTDDDSNATPATHPGVTYKNQALANNGTLSDALDAIPDDESHAPFWHWVLDPTPGQESQPCVTGQHSLSYIGIHWTKNVVRRTWVVMSGNDVPPSSEPPRKVRIEARKDGGLGDRIQHAASEPIQSIDFAARAERDLDMRPAPVSRSDTDPGIMVPDFMPDPEPFLDVIQSIDWDGHCLGEIDDWPVRLRQAFNQTIPDSRAIAIYWGPEYYAIYNETFSKLCGVHHPRLLGRPVLEIWPDMKEDLDRFRGSSPNKLQKIEGESNFFIETPDGSKEETYVKWSLSPIIENRKCVGIQHCLMDITSMRLWQRRMRMLIDLGDVLVAARDVKSYWTHILEELKRWDPSYDVPLAFVYSVGEDDDTDSSRSRYDCPRTCRLEGALGVPENHPIAPPVLELRDTDKGLAPRFRDALNEQYALLIQTRDETLPEELLEGLAWRGFGDVCQQAVICPLRPTKDENIMGILFLGLNPRRPYDNDYFQFISLLNQKLTSSLASTILLEEEARRGRNAAEQAAYESAQLQKKLAYQTEQANQSLQNFMAVAEFIPTGMSFVDNQGNVTFANDSWYRITGYPQGMMKPGALLECVFEEDKHKIVNAYKKLETQDVVTYEFRVPCEVEPDGDESPPGAFVGLNSKRISRHILASTKAERAEDGSVIRMLTCLTDVTEQKEITEEALRRAQQAENLKRLAEFATVGMYDLSVDGRLLSANNLFWEFTGLQKVDLSHVRIEPWQTCVLEEDLPALWRSLEKSSTKGKPQTAEVRLKTMWQPEDGSHHSLAISRSVTATFMPVRSMDGEIQSFTGCLIDVTLPKWQLGEEKRRKEEAIESKRQQENFIDMTSHEMRNPLSAILHCTDAIIASLSHIEDFDGFLNWPTTPIHQETNMEESKNKDALNVGDEIKKLVKDSIENAETIVTCAQHQKRIVDDILTMSKLDSKLLAVTPCTQDPIKIVESARKMFEVEARRVDILLRTHIDPSYKALGHQYLDIDPSRVQQVLINLLTNALKFTKTGDTRNVDVYLKGSATRPDQNMTTADFIPRFCELSEEYEQPALAGRENPVYLLFEVKDTGQGLTETEMGTLFNKFVQASAKTHVKYGGSGLGLFISRRLTELQHGAIGVSSKPGVGSTFAFYIEAYVPNAESLEKAITVAAAERAVANTDGSADNAGGKRIVLSRDKLLKKHQPGSNLRLDGILVVEDNLINQQITRRGLAEKGYSVEVANHGIEALDKLRKSIMGPVRSPKGKESAHARPGSSSGATTQAVVSPTRATSSSTGQPTPINLVLMDMEMPIQDGLTCTRHIRELEEQGHVFCASGGRVPIIAVTANARPEQINEAREAGCDDVLVKPYRIPELVERMQIIVRRMRGLSPNSPHS</sequence>
<accession>A0ACC0VCE5</accession>
<reference evidence="1" key="1">
    <citation type="submission" date="2022-10" db="EMBL/GenBank/DDBJ databases">
        <title>Complete Genome of Trichothecium roseum strain YXFP-22015, a Plant Pathogen Isolated from Citrus.</title>
        <authorList>
            <person name="Wang Y."/>
            <person name="Zhu L."/>
        </authorList>
    </citation>
    <scope>NUCLEOTIDE SEQUENCE</scope>
    <source>
        <strain evidence="1">YXFP-22015</strain>
    </source>
</reference>
<comment type="caution">
    <text evidence="1">The sequence shown here is derived from an EMBL/GenBank/DDBJ whole genome shotgun (WGS) entry which is preliminary data.</text>
</comment>
<dbReference type="Proteomes" id="UP001163324">
    <property type="component" value="Chromosome 1"/>
</dbReference>
<organism evidence="1 2">
    <name type="scientific">Trichothecium roseum</name>
    <dbReference type="NCBI Taxonomy" id="47278"/>
    <lineage>
        <taxon>Eukaryota</taxon>
        <taxon>Fungi</taxon>
        <taxon>Dikarya</taxon>
        <taxon>Ascomycota</taxon>
        <taxon>Pezizomycotina</taxon>
        <taxon>Sordariomycetes</taxon>
        <taxon>Hypocreomycetidae</taxon>
        <taxon>Hypocreales</taxon>
        <taxon>Hypocreales incertae sedis</taxon>
        <taxon>Trichothecium</taxon>
    </lineage>
</organism>
<name>A0ACC0VCE5_9HYPO</name>